<evidence type="ECO:0000313" key="5">
    <source>
        <dbReference type="Proteomes" id="UP000243579"/>
    </source>
</evidence>
<dbReference type="PANTHER" id="PTHR13153">
    <property type="entry name" value="CGTHBA PROTEIN -14 GENE PROTEIN"/>
    <property type="match status" value="1"/>
</dbReference>
<reference evidence="4 5" key="1">
    <citation type="journal article" date="2014" name="Genome Biol. Evol.">
        <title>The secreted proteins of Achlya hypogyna and Thraustotheca clavata identify the ancestral oomycete secretome and reveal gene acquisitions by horizontal gene transfer.</title>
        <authorList>
            <person name="Misner I."/>
            <person name="Blouin N."/>
            <person name="Leonard G."/>
            <person name="Richards T.A."/>
            <person name="Lane C.E."/>
        </authorList>
    </citation>
    <scope>NUCLEOTIDE SEQUENCE [LARGE SCALE GENOMIC DNA]</scope>
    <source>
        <strain evidence="4 5">ATCC 48635</strain>
    </source>
</reference>
<accession>A0A1V9YDJ2</accession>
<name>A0A1V9YDJ2_ACHHY</name>
<dbReference type="GO" id="GO:1904262">
    <property type="term" value="P:negative regulation of TORC1 signaling"/>
    <property type="evidence" value="ECO:0007669"/>
    <property type="project" value="TreeGrafter"/>
</dbReference>
<feature type="domain" description="GATOR1 complex protein NPRL3 C-terminal HTH" evidence="3">
    <location>
        <begin position="433"/>
        <end position="493"/>
    </location>
</feature>
<protein>
    <recommendedName>
        <fullName evidence="3">GATOR1 complex protein NPRL3 C-terminal HTH domain-containing protein</fullName>
    </recommendedName>
</protein>
<evidence type="ECO:0000259" key="3">
    <source>
        <dbReference type="Pfam" id="PF24064"/>
    </source>
</evidence>
<sequence length="499" mass="56868">MAALGSCLGVAFVVDDIHKGCNLAFRYPAPQSDSHISAFHRLSSALVAKLFRPKNALCNQTFELVIDDLRFVSHPVAINVQPSATQGHRETSMFNVIFALDETKFHMEMMDPSYVRRDHKKRVEAYAQVAAQLANALLHEENRVGFVTKEVRELLHIRDEIAQNERVHHQNNMDESGGNAQEAYTEVDFDLQTLIDVALGKSVLANDLKAVYHGLEEDGSVHVVVNRWVQLSLTLHDSNRFDMTSIRPYHTLLLLTDNDKILDALPADASPHLRLLIEAHNPLRDFHELMVETGIPLKQLFRLAAHLVYWGVARIVDAVTMHNIYQVRPTANLHAHSAPALEFRRKFTSFELGEVLATFMGKHRISVYMNTLSQHRKLEYIHMLIWLLQHDFIGQLHRYIYLMIPQEGKLPASLRLSSPAPGDAITPSPSEPSLEKDYMAQLARMSSSSPVFDLFQRLSPYFHGQHHMVEIMWRENVTRAELRMVLSTYQSILAFAVHE</sequence>
<evidence type="ECO:0000256" key="1">
    <source>
        <dbReference type="ARBA" id="ARBA00010546"/>
    </source>
</evidence>
<proteinExistence type="inferred from homology"/>
<comment type="caution">
    <text evidence="4">The sequence shown here is derived from an EMBL/GenBank/DDBJ whole genome shotgun (WGS) entry which is preliminary data.</text>
</comment>
<evidence type="ECO:0000313" key="4">
    <source>
        <dbReference type="EMBL" id="OQR83762.1"/>
    </source>
</evidence>
<dbReference type="STRING" id="1202772.A0A1V9YDJ2"/>
<dbReference type="OrthoDB" id="18648at2759"/>
<dbReference type="PANTHER" id="PTHR13153:SF5">
    <property type="entry name" value="GATOR COMPLEX PROTEIN NPRL3"/>
    <property type="match status" value="1"/>
</dbReference>
<organism evidence="4 5">
    <name type="scientific">Achlya hypogyna</name>
    <name type="common">Oomycete</name>
    <name type="synonym">Protoachlya hypogyna</name>
    <dbReference type="NCBI Taxonomy" id="1202772"/>
    <lineage>
        <taxon>Eukaryota</taxon>
        <taxon>Sar</taxon>
        <taxon>Stramenopiles</taxon>
        <taxon>Oomycota</taxon>
        <taxon>Saprolegniomycetes</taxon>
        <taxon>Saprolegniales</taxon>
        <taxon>Achlyaceae</taxon>
        <taxon>Achlya</taxon>
    </lineage>
</organism>
<dbReference type="InterPro" id="IPR005365">
    <property type="entry name" value="Npr3"/>
</dbReference>
<gene>
    <name evidence="4" type="ORF">ACHHYP_14312</name>
</gene>
<dbReference type="Pfam" id="PF24064">
    <property type="entry name" value="HTH_NPRL3"/>
    <property type="match status" value="1"/>
</dbReference>
<dbReference type="GO" id="GO:1990130">
    <property type="term" value="C:GATOR1 complex"/>
    <property type="evidence" value="ECO:0007669"/>
    <property type="project" value="TreeGrafter"/>
</dbReference>
<comment type="similarity">
    <text evidence="1 2">Belongs to the NPR3 family.</text>
</comment>
<dbReference type="InterPro" id="IPR056603">
    <property type="entry name" value="HTH_NPRL3"/>
</dbReference>
<dbReference type="AlphaFoldDB" id="A0A1V9YDJ2"/>
<dbReference type="Pfam" id="PF03666">
    <property type="entry name" value="NPR3"/>
    <property type="match status" value="3"/>
</dbReference>
<dbReference type="GO" id="GO:0038202">
    <property type="term" value="P:TORC1 signaling"/>
    <property type="evidence" value="ECO:0007669"/>
    <property type="project" value="TreeGrafter"/>
</dbReference>
<dbReference type="GO" id="GO:0010508">
    <property type="term" value="P:positive regulation of autophagy"/>
    <property type="evidence" value="ECO:0007669"/>
    <property type="project" value="TreeGrafter"/>
</dbReference>
<dbReference type="Proteomes" id="UP000243579">
    <property type="component" value="Unassembled WGS sequence"/>
</dbReference>
<evidence type="ECO:0000256" key="2">
    <source>
        <dbReference type="RuleBase" id="RU368069"/>
    </source>
</evidence>
<dbReference type="EMBL" id="JNBR01002081">
    <property type="protein sequence ID" value="OQR83762.1"/>
    <property type="molecule type" value="Genomic_DNA"/>
</dbReference>
<keyword evidence="5" id="KW-1185">Reference proteome</keyword>
<dbReference type="GO" id="GO:0034198">
    <property type="term" value="P:cellular response to amino acid starvation"/>
    <property type="evidence" value="ECO:0007669"/>
    <property type="project" value="TreeGrafter"/>
</dbReference>